<dbReference type="PANTHER" id="PTHR10507:SF0">
    <property type="entry name" value="CELL DIVISION CONTROL PROTEIN 45 HOMOLOG"/>
    <property type="match status" value="1"/>
</dbReference>
<reference evidence="6 7" key="1">
    <citation type="submission" date="2011-02" db="EMBL/GenBank/DDBJ databases">
        <title>The Genome Sequence of Sphaeroforma arctica JP610.</title>
        <authorList>
            <consortium name="The Broad Institute Genome Sequencing Platform"/>
            <person name="Russ C."/>
            <person name="Cuomo C."/>
            <person name="Young S.K."/>
            <person name="Zeng Q."/>
            <person name="Gargeya S."/>
            <person name="Alvarado L."/>
            <person name="Berlin A."/>
            <person name="Chapman S.B."/>
            <person name="Chen Z."/>
            <person name="Freedman E."/>
            <person name="Gellesch M."/>
            <person name="Goldberg J."/>
            <person name="Griggs A."/>
            <person name="Gujja S."/>
            <person name="Heilman E."/>
            <person name="Heiman D."/>
            <person name="Howarth C."/>
            <person name="Mehta T."/>
            <person name="Neiman D."/>
            <person name="Pearson M."/>
            <person name="Roberts A."/>
            <person name="Saif S."/>
            <person name="Shea T."/>
            <person name="Shenoy N."/>
            <person name="Sisk P."/>
            <person name="Stolte C."/>
            <person name="Sykes S."/>
            <person name="White J."/>
            <person name="Yandava C."/>
            <person name="Burger G."/>
            <person name="Gray M.W."/>
            <person name="Holland P.W.H."/>
            <person name="King N."/>
            <person name="Lang F.B.F."/>
            <person name="Roger A.J."/>
            <person name="Ruiz-Trillo I."/>
            <person name="Haas B."/>
            <person name="Nusbaum C."/>
            <person name="Birren B."/>
        </authorList>
    </citation>
    <scope>NUCLEOTIDE SEQUENCE [LARGE SCALE GENOMIC DNA]</scope>
    <source>
        <strain evidence="6 7">JP610</strain>
    </source>
</reference>
<dbReference type="GO" id="GO:0006270">
    <property type="term" value="P:DNA replication initiation"/>
    <property type="evidence" value="ECO:0007669"/>
    <property type="project" value="InterPro"/>
</dbReference>
<dbReference type="AlphaFoldDB" id="A0A0L0FNQ8"/>
<dbReference type="OrthoDB" id="10258882at2759"/>
<keyword evidence="5" id="KW-0131">Cell cycle</keyword>
<evidence type="ECO:0008006" key="8">
    <source>
        <dbReference type="Google" id="ProtNLM"/>
    </source>
</evidence>
<dbReference type="STRING" id="667725.A0A0L0FNQ8"/>
<dbReference type="PANTHER" id="PTHR10507">
    <property type="entry name" value="CDC45-RELATED PROTEIN"/>
    <property type="match status" value="1"/>
</dbReference>
<evidence type="ECO:0000256" key="4">
    <source>
        <dbReference type="ARBA" id="ARBA00023242"/>
    </source>
</evidence>
<dbReference type="EMBL" id="KQ242501">
    <property type="protein sequence ID" value="KNC78379.1"/>
    <property type="molecule type" value="Genomic_DNA"/>
</dbReference>
<keyword evidence="3" id="KW-0235">DNA replication</keyword>
<keyword evidence="7" id="KW-1185">Reference proteome</keyword>
<dbReference type="Proteomes" id="UP000054560">
    <property type="component" value="Unassembled WGS sequence"/>
</dbReference>
<dbReference type="eggNOG" id="KOG2475">
    <property type="taxonomic scope" value="Eukaryota"/>
</dbReference>
<organism evidence="6 7">
    <name type="scientific">Sphaeroforma arctica JP610</name>
    <dbReference type="NCBI Taxonomy" id="667725"/>
    <lineage>
        <taxon>Eukaryota</taxon>
        <taxon>Ichthyosporea</taxon>
        <taxon>Ichthyophonida</taxon>
        <taxon>Sphaeroforma</taxon>
    </lineage>
</organism>
<gene>
    <name evidence="6" type="ORF">SARC_09190</name>
</gene>
<dbReference type="GO" id="GO:0000727">
    <property type="term" value="P:double-strand break repair via break-induced replication"/>
    <property type="evidence" value="ECO:0007669"/>
    <property type="project" value="TreeGrafter"/>
</dbReference>
<comment type="similarity">
    <text evidence="2">Belongs to the CDC45 family.</text>
</comment>
<evidence type="ECO:0000256" key="2">
    <source>
        <dbReference type="ARBA" id="ARBA00010727"/>
    </source>
</evidence>
<dbReference type="GeneID" id="25909694"/>
<dbReference type="GO" id="GO:0003697">
    <property type="term" value="F:single-stranded DNA binding"/>
    <property type="evidence" value="ECO:0007669"/>
    <property type="project" value="TreeGrafter"/>
</dbReference>
<evidence type="ECO:0000313" key="7">
    <source>
        <dbReference type="Proteomes" id="UP000054560"/>
    </source>
</evidence>
<evidence type="ECO:0000256" key="1">
    <source>
        <dbReference type="ARBA" id="ARBA00004123"/>
    </source>
</evidence>
<protein>
    <recommendedName>
        <fullName evidence="8">CDC45-like protein</fullName>
    </recommendedName>
</protein>
<dbReference type="GO" id="GO:1902977">
    <property type="term" value="P:mitotic DNA replication preinitiation complex assembly"/>
    <property type="evidence" value="ECO:0007669"/>
    <property type="project" value="TreeGrafter"/>
</dbReference>
<dbReference type="GO" id="GO:0003682">
    <property type="term" value="F:chromatin binding"/>
    <property type="evidence" value="ECO:0007669"/>
    <property type="project" value="TreeGrafter"/>
</dbReference>
<evidence type="ECO:0000313" key="6">
    <source>
        <dbReference type="EMBL" id="KNC78379.1"/>
    </source>
</evidence>
<dbReference type="GO" id="GO:0003688">
    <property type="term" value="F:DNA replication origin binding"/>
    <property type="evidence" value="ECO:0007669"/>
    <property type="project" value="TreeGrafter"/>
</dbReference>
<proteinExistence type="inferred from homology"/>
<evidence type="ECO:0000256" key="3">
    <source>
        <dbReference type="ARBA" id="ARBA00022705"/>
    </source>
</evidence>
<dbReference type="Pfam" id="PF02724">
    <property type="entry name" value="CDC45"/>
    <property type="match status" value="1"/>
</dbReference>
<comment type="subcellular location">
    <subcellularLocation>
        <location evidence="1">Nucleus</location>
    </subcellularLocation>
</comment>
<dbReference type="RefSeq" id="XP_014152281.1">
    <property type="nucleotide sequence ID" value="XM_014296806.1"/>
</dbReference>
<keyword evidence="4" id="KW-0539">Nucleus</keyword>
<dbReference type="GO" id="GO:0031261">
    <property type="term" value="C:DNA replication preinitiation complex"/>
    <property type="evidence" value="ECO:0007669"/>
    <property type="project" value="TreeGrafter"/>
</dbReference>
<sequence>MIGHYSYGLSTCLIAYQLAAQLNRRDNEVLWCAVVGLTDQYVQQTIDFALYINEVQKLRDEVLRFNPIEEADAHETQNNRTGKLQNMDHSVIRAADEFKLMTMRHWSLLESLHYSNCVATSLRTWQQQGYDQLLMFLAKMGISLWECREKYTEMTLKLREKFKTKLLEQGHDYGLDDMVYESFYRKLPFRTPTSASDFVYAIGALLQRPHVQSLSSAASGASATDPALDEAAIEPREWLRRNFFSALDAMSDSHLEEFESGLQFSMVQQKAVVEQVKAMSEQKAFTNTRYFRHVKTCNQYEIFASPLMLIRLALFLCEYFAIAKPDSRKPFVVSSLIASKDVYLVVGVTGAGNTGSVKKNPFGLVFRQAAEQINASFRHDSFDTNVIEVQRKSWEHFLLALDVNWV</sequence>
<name>A0A0L0FNQ8_9EUKA</name>
<evidence type="ECO:0000256" key="5">
    <source>
        <dbReference type="ARBA" id="ARBA00023306"/>
    </source>
</evidence>
<accession>A0A0L0FNQ8</accession>
<dbReference type="InterPro" id="IPR003874">
    <property type="entry name" value="CDC45"/>
</dbReference>